<evidence type="ECO:0000313" key="1">
    <source>
        <dbReference type="EMBL" id="KOH43631.1"/>
    </source>
</evidence>
<dbReference type="RefSeq" id="WP_053186099.1">
    <property type="nucleotide sequence ID" value="NZ_LGIA01000181.1"/>
</dbReference>
<dbReference type="PANTHER" id="PTHR33639">
    <property type="entry name" value="THIOL-DISULFIDE OXIDOREDUCTASE DCC"/>
    <property type="match status" value="1"/>
</dbReference>
<evidence type="ECO:0008006" key="3">
    <source>
        <dbReference type="Google" id="ProtNLM"/>
    </source>
</evidence>
<dbReference type="EMBL" id="LGIA01000181">
    <property type="protein sequence ID" value="KOH43631.1"/>
    <property type="molecule type" value="Genomic_DNA"/>
</dbReference>
<dbReference type="AlphaFoldDB" id="A0A0L8V5D9"/>
<sequence>MMQPIPPDKALVLFDGYCHLCSWSVQMILKFDHQKQFLFAPLSGEIGKEVKDRLVISGAIDSIILVENSHFYIESEAVLKIANRLGGFFKLLLVARILPRSWRDRLYRKIATNRFGWFGRRASCLLPKPTDANRFL</sequence>
<reference evidence="2" key="1">
    <citation type="submission" date="2015-07" db="EMBL/GenBank/DDBJ databases">
        <title>Genome sequencing of Sunxiuqinia dokdonensis strain SK.</title>
        <authorList>
            <person name="Ahn S."/>
            <person name="Kim B.-C."/>
        </authorList>
    </citation>
    <scope>NUCLEOTIDE SEQUENCE [LARGE SCALE GENOMIC DNA]</scope>
    <source>
        <strain evidence="2">SK</strain>
    </source>
</reference>
<evidence type="ECO:0000313" key="2">
    <source>
        <dbReference type="Proteomes" id="UP000036958"/>
    </source>
</evidence>
<proteinExistence type="predicted"/>
<dbReference type="PANTHER" id="PTHR33639:SF2">
    <property type="entry name" value="DUF393 DOMAIN-CONTAINING PROTEIN"/>
    <property type="match status" value="1"/>
</dbReference>
<keyword evidence="2" id="KW-1185">Reference proteome</keyword>
<dbReference type="InterPro" id="IPR052927">
    <property type="entry name" value="DCC_oxidoreductase"/>
</dbReference>
<gene>
    <name evidence="1" type="ORF">NC99_35510</name>
</gene>
<dbReference type="Pfam" id="PF04134">
    <property type="entry name" value="DCC1-like"/>
    <property type="match status" value="1"/>
</dbReference>
<dbReference type="GO" id="GO:0015035">
    <property type="term" value="F:protein-disulfide reductase activity"/>
    <property type="evidence" value="ECO:0007669"/>
    <property type="project" value="InterPro"/>
</dbReference>
<accession>A0A0L8V5D9</accession>
<dbReference type="Proteomes" id="UP000036958">
    <property type="component" value="Unassembled WGS sequence"/>
</dbReference>
<organism evidence="1 2">
    <name type="scientific">Sunxiuqinia dokdonensis</name>
    <dbReference type="NCBI Taxonomy" id="1409788"/>
    <lineage>
        <taxon>Bacteria</taxon>
        <taxon>Pseudomonadati</taxon>
        <taxon>Bacteroidota</taxon>
        <taxon>Bacteroidia</taxon>
        <taxon>Marinilabiliales</taxon>
        <taxon>Prolixibacteraceae</taxon>
        <taxon>Sunxiuqinia</taxon>
    </lineage>
</organism>
<dbReference type="STRING" id="1409788.NC99_35510"/>
<dbReference type="InterPro" id="IPR007263">
    <property type="entry name" value="DCC1-like"/>
</dbReference>
<protein>
    <recommendedName>
        <fullName evidence="3">Thiol-disulfide oxidoreductase</fullName>
    </recommendedName>
</protein>
<dbReference type="OrthoDB" id="9785438at2"/>
<comment type="caution">
    <text evidence="1">The sequence shown here is derived from an EMBL/GenBank/DDBJ whole genome shotgun (WGS) entry which is preliminary data.</text>
</comment>
<name>A0A0L8V5D9_9BACT</name>